<dbReference type="AlphaFoldDB" id="H6LGV3"/>
<reference evidence="2" key="1">
    <citation type="submission" date="2011-07" db="EMBL/GenBank/DDBJ databases">
        <title>Complete genome sequence of Acetobacterium woodii.</title>
        <authorList>
            <person name="Poehlein A."/>
            <person name="Schmidt S."/>
            <person name="Kaster A.-K."/>
            <person name="Goenrich M."/>
            <person name="Vollmers J."/>
            <person name="Thuermer A."/>
            <person name="Gottschalk G."/>
            <person name="Thauer R.K."/>
            <person name="Daniel R."/>
            <person name="Mueller V."/>
        </authorList>
    </citation>
    <scope>NUCLEOTIDE SEQUENCE [LARGE SCALE GENOMIC DNA]</scope>
    <source>
        <strain evidence="2">ATCC 29683 / DSM 1030 / JCM 2381 / KCTC 1655 / WB1</strain>
    </source>
</reference>
<accession>H6LGV3</accession>
<dbReference type="Proteomes" id="UP000007177">
    <property type="component" value="Chromosome"/>
</dbReference>
<evidence type="ECO:0000313" key="1">
    <source>
        <dbReference type="EMBL" id="AFA49617.1"/>
    </source>
</evidence>
<organism evidence="1 2">
    <name type="scientific">Acetobacterium woodii (strain ATCC 29683 / DSM 1030 / JCM 2381 / KCTC 1655 / WB1)</name>
    <dbReference type="NCBI Taxonomy" id="931626"/>
    <lineage>
        <taxon>Bacteria</taxon>
        <taxon>Bacillati</taxon>
        <taxon>Bacillota</taxon>
        <taxon>Clostridia</taxon>
        <taxon>Eubacteriales</taxon>
        <taxon>Eubacteriaceae</taxon>
        <taxon>Acetobacterium</taxon>
    </lineage>
</organism>
<dbReference type="KEGG" id="awo:Awo_c28660"/>
<dbReference type="STRING" id="931626.Awo_c28660"/>
<dbReference type="RefSeq" id="WP_014357215.1">
    <property type="nucleotide sequence ID" value="NC_016894.1"/>
</dbReference>
<dbReference type="InterPro" id="IPR045507">
    <property type="entry name" value="DUF6483"/>
</dbReference>
<dbReference type="HOGENOM" id="CLU_143358_0_0_9"/>
<protein>
    <submittedName>
        <fullName evidence="1">Uncharacterized protein</fullName>
    </submittedName>
</protein>
<reference evidence="1 2" key="2">
    <citation type="journal article" date="2012" name="PLoS ONE">
        <title>An ancient pathway combining carbon dioxide fixation with the generation and utilization of a sodium ion gradient for ATP synthesis.</title>
        <authorList>
            <person name="Poehlein A."/>
            <person name="Schmidt S."/>
            <person name="Kaster A.K."/>
            <person name="Goenrich M."/>
            <person name="Vollmers J."/>
            <person name="Thurmer A."/>
            <person name="Bertsch J."/>
            <person name="Schuchmann K."/>
            <person name="Voigt B."/>
            <person name="Hecker M."/>
            <person name="Daniel R."/>
            <person name="Thauer R.K."/>
            <person name="Gottschalk G."/>
            <person name="Muller V."/>
        </authorList>
    </citation>
    <scope>NUCLEOTIDE SEQUENCE [LARGE SCALE GENOMIC DNA]</scope>
    <source>
        <strain evidence="2">ATCC 29683 / DSM 1030 / JCM 2381 / KCTC 1655 / WB1</strain>
    </source>
</reference>
<sequence length="151" mass="18480">MKKSCFFVVLFSDRCLESESDDTMFQNGFLVREIENFSKFVIKLFRKEKFAETTESESEKLIEEDYLFYRFQEMIYDNKINDAENILFEMIKQNPKLEYLKVAEKFYSEVFKMSDEYLLNQNYSRAEIFESLDQIQEIYEKKYNNSYNEDR</sequence>
<evidence type="ECO:0000313" key="2">
    <source>
        <dbReference type="Proteomes" id="UP000007177"/>
    </source>
</evidence>
<name>H6LGV3_ACEWD</name>
<dbReference type="OrthoDB" id="1650869at2"/>
<keyword evidence="2" id="KW-1185">Reference proteome</keyword>
<dbReference type="EMBL" id="CP002987">
    <property type="protein sequence ID" value="AFA49617.1"/>
    <property type="molecule type" value="Genomic_DNA"/>
</dbReference>
<dbReference type="Pfam" id="PF20092">
    <property type="entry name" value="DUF6483"/>
    <property type="match status" value="1"/>
</dbReference>
<gene>
    <name evidence="1" type="ordered locus">Awo_c28660</name>
</gene>
<proteinExistence type="predicted"/>